<gene>
    <name evidence="2" type="primary">LOC104612462</name>
</gene>
<sequence length="246" mass="28764">MEDTFFLWEMQPDEFEVPVLNQSDFTEYRRPTQEFHPNNHSISLSNPSNMNKRMIEFLRVISTGRSENRESKNDRCYRHMINERARRDKQRQNFEALRSMLPTKIKNEKISIVQAATSYLQDLEKLKVGLQKRNSELEERLTAKECQSLDTTKKIRLRVCCPSSAINSMLGVLRCLKSMDMETRTIQSQFSALEFSAILEIETQMEAETVEKAIQSSLMEAERNLAIGFLEGEEGNYSSEQWYYTS</sequence>
<dbReference type="Pfam" id="PF00010">
    <property type="entry name" value="HLH"/>
    <property type="match status" value="1"/>
</dbReference>
<dbReference type="eggNOG" id="ENOG502S1P8">
    <property type="taxonomic scope" value="Eukaryota"/>
</dbReference>
<dbReference type="Gene3D" id="4.10.280.10">
    <property type="entry name" value="Helix-loop-helix DNA-binding domain"/>
    <property type="match status" value="1"/>
</dbReference>
<dbReference type="AlphaFoldDB" id="A0A1U8BLK4"/>
<dbReference type="Proteomes" id="UP000189703">
    <property type="component" value="Unplaced"/>
</dbReference>
<dbReference type="OrthoDB" id="1885111at2759"/>
<dbReference type="InterPro" id="IPR036638">
    <property type="entry name" value="HLH_DNA-bd_sf"/>
</dbReference>
<dbReference type="PROSITE" id="PS50888">
    <property type="entry name" value="BHLH"/>
    <property type="match status" value="1"/>
</dbReference>
<dbReference type="OMA" id="MNIETQV"/>
<organism evidence="1 2">
    <name type="scientific">Nelumbo nucifera</name>
    <name type="common">Sacred lotus</name>
    <dbReference type="NCBI Taxonomy" id="4432"/>
    <lineage>
        <taxon>Eukaryota</taxon>
        <taxon>Viridiplantae</taxon>
        <taxon>Streptophyta</taxon>
        <taxon>Embryophyta</taxon>
        <taxon>Tracheophyta</taxon>
        <taxon>Spermatophyta</taxon>
        <taxon>Magnoliopsida</taxon>
        <taxon>Proteales</taxon>
        <taxon>Nelumbonaceae</taxon>
        <taxon>Nelumbo</taxon>
    </lineage>
</organism>
<dbReference type="FunCoup" id="A0A1U8BLK4">
    <property type="interactions" value="122"/>
</dbReference>
<dbReference type="CDD" id="cd11393">
    <property type="entry name" value="bHLH_AtbHLH_like"/>
    <property type="match status" value="1"/>
</dbReference>
<protein>
    <submittedName>
        <fullName evidence="2">Transcription factor bHLH92-like</fullName>
    </submittedName>
</protein>
<dbReference type="PANTHER" id="PTHR46665">
    <property type="entry name" value="TRANSCRIPTION FACTOR BHLH041-RELATED-RELATED"/>
    <property type="match status" value="1"/>
</dbReference>
<dbReference type="SMART" id="SM00353">
    <property type="entry name" value="HLH"/>
    <property type="match status" value="1"/>
</dbReference>
<dbReference type="SUPFAM" id="SSF47459">
    <property type="entry name" value="HLH, helix-loop-helix DNA-binding domain"/>
    <property type="match status" value="1"/>
</dbReference>
<evidence type="ECO:0000313" key="1">
    <source>
        <dbReference type="Proteomes" id="UP000189703"/>
    </source>
</evidence>
<name>A0A1U8BLK4_NELNU</name>
<proteinExistence type="predicted"/>
<dbReference type="KEGG" id="nnu:104612462"/>
<dbReference type="InterPro" id="IPR045239">
    <property type="entry name" value="bHLH95_bHLH"/>
</dbReference>
<dbReference type="GO" id="GO:0046983">
    <property type="term" value="F:protein dimerization activity"/>
    <property type="evidence" value="ECO:0007669"/>
    <property type="project" value="InterPro"/>
</dbReference>
<dbReference type="GO" id="GO:0000976">
    <property type="term" value="F:transcription cis-regulatory region binding"/>
    <property type="evidence" value="ECO:0000318"/>
    <property type="project" value="GO_Central"/>
</dbReference>
<dbReference type="PANTHER" id="PTHR46665:SF6">
    <property type="entry name" value="TRANSCRIPTION FACTOR BHLH92"/>
    <property type="match status" value="1"/>
</dbReference>
<dbReference type="GO" id="GO:0005634">
    <property type="term" value="C:nucleus"/>
    <property type="evidence" value="ECO:0000318"/>
    <property type="project" value="GO_Central"/>
</dbReference>
<evidence type="ECO:0000313" key="2">
    <source>
        <dbReference type="RefSeq" id="XP_010278181.1"/>
    </source>
</evidence>
<keyword evidence="1" id="KW-1185">Reference proteome</keyword>
<reference evidence="2" key="1">
    <citation type="submission" date="2025-08" db="UniProtKB">
        <authorList>
            <consortium name="RefSeq"/>
        </authorList>
    </citation>
    <scope>IDENTIFICATION</scope>
</reference>
<dbReference type="InterPro" id="IPR011598">
    <property type="entry name" value="bHLH_dom"/>
</dbReference>
<dbReference type="InterPro" id="IPR044658">
    <property type="entry name" value="bHLH92/bHLH041-like"/>
</dbReference>
<dbReference type="RefSeq" id="XP_010278181.1">
    <property type="nucleotide sequence ID" value="XM_010279879.1"/>
</dbReference>
<dbReference type="GeneID" id="104612462"/>
<accession>A0A1U8BLK4</accession>